<dbReference type="KEGG" id="sace:GIY23_09795"/>
<keyword evidence="7" id="KW-1133">Transmembrane helix</keyword>
<reference evidence="11" key="1">
    <citation type="submission" date="2019-11" db="EMBL/GenBank/DDBJ databases">
        <title>The complete genome sequence of Saccharopolyspora sp. E2A.</title>
        <authorList>
            <person name="Zhang G."/>
        </authorList>
    </citation>
    <scope>NUCLEOTIDE SEQUENCE [LARGE SCALE GENOMIC DNA]</scope>
    <source>
        <strain evidence="11">E2A</strain>
    </source>
</reference>
<proteinExistence type="predicted"/>
<evidence type="ECO:0000256" key="1">
    <source>
        <dbReference type="ARBA" id="ARBA00000085"/>
    </source>
</evidence>
<name>A0A5Q3Q602_9PSEU</name>
<evidence type="ECO:0000256" key="5">
    <source>
        <dbReference type="ARBA" id="ARBA00022692"/>
    </source>
</evidence>
<dbReference type="SUPFAM" id="SSF55874">
    <property type="entry name" value="ATPase domain of HSP90 chaperone/DNA topoisomerase II/histidine kinase"/>
    <property type="match status" value="1"/>
</dbReference>
<evidence type="ECO:0000259" key="9">
    <source>
        <dbReference type="PROSITE" id="PS50109"/>
    </source>
</evidence>
<dbReference type="AlphaFoldDB" id="A0A5Q3Q602"/>
<feature type="region of interest" description="Disordered" evidence="8">
    <location>
        <begin position="277"/>
        <end position="418"/>
    </location>
</feature>
<dbReference type="EMBL" id="CP045929">
    <property type="protein sequence ID" value="QGK69773.1"/>
    <property type="molecule type" value="Genomic_DNA"/>
</dbReference>
<dbReference type="GO" id="GO:0004673">
    <property type="term" value="F:protein histidine kinase activity"/>
    <property type="evidence" value="ECO:0007669"/>
    <property type="project" value="UniProtKB-EC"/>
</dbReference>
<evidence type="ECO:0000256" key="4">
    <source>
        <dbReference type="ARBA" id="ARBA00022679"/>
    </source>
</evidence>
<dbReference type="PANTHER" id="PTHR45436">
    <property type="entry name" value="SENSOR HISTIDINE KINASE YKOH"/>
    <property type="match status" value="1"/>
</dbReference>
<keyword evidence="3" id="KW-0597">Phosphoprotein</keyword>
<keyword evidence="4" id="KW-0808">Transferase</keyword>
<feature type="domain" description="Histidine kinase" evidence="9">
    <location>
        <begin position="166"/>
        <end position="272"/>
    </location>
</feature>
<dbReference type="RefSeq" id="WP_154076366.1">
    <property type="nucleotide sequence ID" value="NZ_CP045929.1"/>
</dbReference>
<protein>
    <recommendedName>
        <fullName evidence="2">histidine kinase</fullName>
        <ecNumber evidence="2">2.7.13.3</ecNumber>
    </recommendedName>
</protein>
<feature type="compositionally biased region" description="Low complexity" evidence="8">
    <location>
        <begin position="396"/>
        <end position="406"/>
    </location>
</feature>
<dbReference type="Gene3D" id="3.30.565.10">
    <property type="entry name" value="Histidine kinase-like ATPase, C-terminal domain"/>
    <property type="match status" value="1"/>
</dbReference>
<dbReference type="InterPro" id="IPR050428">
    <property type="entry name" value="TCS_sensor_his_kinase"/>
</dbReference>
<evidence type="ECO:0000256" key="7">
    <source>
        <dbReference type="ARBA" id="ARBA00022989"/>
    </source>
</evidence>
<accession>A0A5Q3Q602</accession>
<keyword evidence="6 10" id="KW-0418">Kinase</keyword>
<keyword evidence="7" id="KW-0472">Membrane</keyword>
<keyword evidence="11" id="KW-1185">Reference proteome</keyword>
<gene>
    <name evidence="10" type="ORF">GIY23_09795</name>
</gene>
<evidence type="ECO:0000256" key="2">
    <source>
        <dbReference type="ARBA" id="ARBA00012438"/>
    </source>
</evidence>
<dbReference type="EC" id="2.7.13.3" evidence="2"/>
<dbReference type="PROSITE" id="PS50109">
    <property type="entry name" value="HIS_KIN"/>
    <property type="match status" value="1"/>
</dbReference>
<dbReference type="SMART" id="SM00387">
    <property type="entry name" value="HATPase_c"/>
    <property type="match status" value="1"/>
</dbReference>
<dbReference type="Proteomes" id="UP000371041">
    <property type="component" value="Chromosome"/>
</dbReference>
<dbReference type="InterPro" id="IPR036890">
    <property type="entry name" value="HATPase_C_sf"/>
</dbReference>
<dbReference type="GO" id="GO:0000160">
    <property type="term" value="P:phosphorelay signal transduction system"/>
    <property type="evidence" value="ECO:0007669"/>
    <property type="project" value="TreeGrafter"/>
</dbReference>
<sequence>MVTRVREMLERSRRSLLEGPARQRWEGPARQLFERSRATVAQLVGTSATAPTPSQDVLSGVCSSVSLRDLNLVDSLLEQLESMEANEDDPDALAQLYKLDHLATRLRRNAENLRVLAGREAGGGAGETSTLVDVIRAGMSSIEHYSRVQLGRTATLGVVGFAADDVSRMLSELLDNATTHSPPTSQVTVSAHLTEQGSVMVRIEDSGIGLPAARLSALNERLASAPVLDRNAVQHMGLAVVRRLAHRHGVRVWLARRAPHGTTASVLLPPALVHDAPAVNRPRRGEPEAAEKSSAASAETPLPRRERTPASTNGSGHIVEGGPNRKGTVFIDPSTLQDGEQPPATTPNGLPRRVPRSLKESAPAWPPATPETAERTEEQVHEGHEQLLDDLDAFAEGEQAAQQQSGADDHPTSEGHQQ</sequence>
<dbReference type="GO" id="GO:0005886">
    <property type="term" value="C:plasma membrane"/>
    <property type="evidence" value="ECO:0007669"/>
    <property type="project" value="TreeGrafter"/>
</dbReference>
<dbReference type="PANTHER" id="PTHR45436:SF5">
    <property type="entry name" value="SENSOR HISTIDINE KINASE TRCS"/>
    <property type="match status" value="1"/>
</dbReference>
<keyword evidence="5" id="KW-0812">Transmembrane</keyword>
<dbReference type="Pfam" id="PF02518">
    <property type="entry name" value="HATPase_c"/>
    <property type="match status" value="1"/>
</dbReference>
<comment type="catalytic activity">
    <reaction evidence="1">
        <text>ATP + protein L-histidine = ADP + protein N-phospho-L-histidine.</text>
        <dbReference type="EC" id="2.7.13.3"/>
    </reaction>
</comment>
<dbReference type="InterPro" id="IPR003594">
    <property type="entry name" value="HATPase_dom"/>
</dbReference>
<evidence type="ECO:0000256" key="6">
    <source>
        <dbReference type="ARBA" id="ARBA00022777"/>
    </source>
</evidence>
<feature type="compositionally biased region" description="Basic and acidic residues" evidence="8">
    <location>
        <begin position="372"/>
        <end position="387"/>
    </location>
</feature>
<evidence type="ECO:0000256" key="8">
    <source>
        <dbReference type="SAM" id="MobiDB-lite"/>
    </source>
</evidence>
<evidence type="ECO:0000256" key="3">
    <source>
        <dbReference type="ARBA" id="ARBA00022553"/>
    </source>
</evidence>
<evidence type="ECO:0000313" key="10">
    <source>
        <dbReference type="EMBL" id="QGK69773.1"/>
    </source>
</evidence>
<evidence type="ECO:0000313" key="11">
    <source>
        <dbReference type="Proteomes" id="UP000371041"/>
    </source>
</evidence>
<feature type="compositionally biased region" description="Basic and acidic residues" evidence="8">
    <location>
        <begin position="407"/>
        <end position="418"/>
    </location>
</feature>
<organism evidence="10 11">
    <name type="scientific">Allosaccharopolyspora coralli</name>
    <dbReference type="NCBI Taxonomy" id="2665642"/>
    <lineage>
        <taxon>Bacteria</taxon>
        <taxon>Bacillati</taxon>
        <taxon>Actinomycetota</taxon>
        <taxon>Actinomycetes</taxon>
        <taxon>Pseudonocardiales</taxon>
        <taxon>Pseudonocardiaceae</taxon>
        <taxon>Allosaccharopolyspora</taxon>
    </lineage>
</organism>
<dbReference type="InterPro" id="IPR005467">
    <property type="entry name" value="His_kinase_dom"/>
</dbReference>